<comment type="similarity">
    <text evidence="5">Belongs to the TRAFAC class myosin-kinesin ATPase superfamily. Kinesin family.</text>
</comment>
<dbReference type="Proteomes" id="UP000472262">
    <property type="component" value="Unassembled WGS sequence"/>
</dbReference>
<reference evidence="7" key="2">
    <citation type="submission" date="2025-09" db="UniProtKB">
        <authorList>
            <consortium name="Ensembl"/>
        </authorList>
    </citation>
    <scope>IDENTIFICATION</scope>
</reference>
<dbReference type="GO" id="GO:0048731">
    <property type="term" value="P:system development"/>
    <property type="evidence" value="ECO:0007669"/>
    <property type="project" value="UniProtKB-ARBA"/>
</dbReference>
<keyword evidence="4" id="KW-0206">Cytoskeleton</keyword>
<dbReference type="Ensembl" id="ENSSGRT00000027877.1">
    <property type="protein sequence ID" value="ENSSGRP00000025877.1"/>
    <property type="gene ID" value="ENSSGRG00000015002.1"/>
</dbReference>
<dbReference type="GO" id="GO:0003777">
    <property type="term" value="F:microtubule motor activity"/>
    <property type="evidence" value="ECO:0007669"/>
    <property type="project" value="InterPro"/>
</dbReference>
<dbReference type="GO" id="GO:0015630">
    <property type="term" value="C:microtubule cytoskeleton"/>
    <property type="evidence" value="ECO:0007669"/>
    <property type="project" value="TreeGrafter"/>
</dbReference>
<keyword evidence="5" id="KW-0505">Motor protein</keyword>
<dbReference type="SUPFAM" id="SSF52540">
    <property type="entry name" value="P-loop containing nucleoside triphosphate hydrolases"/>
    <property type="match status" value="1"/>
</dbReference>
<dbReference type="GO" id="GO:0008017">
    <property type="term" value="F:microtubule binding"/>
    <property type="evidence" value="ECO:0007669"/>
    <property type="project" value="InterPro"/>
</dbReference>
<dbReference type="InterPro" id="IPR036961">
    <property type="entry name" value="Kinesin_motor_dom_sf"/>
</dbReference>
<comment type="subcellular location">
    <subcellularLocation>
        <location evidence="1">Cytoplasm</location>
        <location evidence="1">Cytoskeleton</location>
    </subcellularLocation>
</comment>
<evidence type="ECO:0000256" key="4">
    <source>
        <dbReference type="ARBA" id="ARBA00023212"/>
    </source>
</evidence>
<evidence type="ECO:0000259" key="6">
    <source>
        <dbReference type="PROSITE" id="PS50067"/>
    </source>
</evidence>
<reference evidence="7" key="1">
    <citation type="submission" date="2025-08" db="UniProtKB">
        <authorList>
            <consortium name="Ensembl"/>
        </authorList>
    </citation>
    <scope>IDENTIFICATION</scope>
</reference>
<name>A0A672LPG9_SINGR</name>
<dbReference type="PANTHER" id="PTHR47972:SF43">
    <property type="entry name" value="KINESIN-LIKE PROTEIN"/>
    <property type="match status" value="1"/>
</dbReference>
<feature type="binding site" evidence="5">
    <location>
        <begin position="213"/>
        <end position="220"/>
    </location>
    <ligand>
        <name>ATP</name>
        <dbReference type="ChEBI" id="CHEBI:30616"/>
    </ligand>
</feature>
<feature type="domain" description="Kinesin motor" evidence="6">
    <location>
        <begin position="130"/>
        <end position="320"/>
    </location>
</feature>
<dbReference type="InParanoid" id="A0A672LPG9"/>
<dbReference type="PANTHER" id="PTHR47972">
    <property type="entry name" value="KINESIN-LIKE PROTEIN KLP-3"/>
    <property type="match status" value="1"/>
</dbReference>
<sequence>MSEHLAPQIAAYEREIGTLREELLKEIGHLEEKKEAAVKAALSLCLCVESPALQKRLSALPPTLRTMKTDYASLRSQVRNFSDFYETAIKEIMAAINEMSEANKDLLEKYRKEVALRRKYHEQLVELKGNIRVLCRVKPVLKEDQHEEGQAVVVTTDPNNESALTVLSKGKAKNFELDKVFHPQATQEEVFQEIEPLITSCIDGYHVCIFAYGQTGSGKTYSMEGTVENPGINQRALKHLFNEIEERKDMWTYTVSVSSVEIYNEVLRDLLSKDGEKLDIKINPDGTGQLHVPGLRVMEVKSFQHIKKVIPPLKAITILE</sequence>
<evidence type="ECO:0000313" key="7">
    <source>
        <dbReference type="Ensembl" id="ENSSGRP00000025877.1"/>
    </source>
</evidence>
<evidence type="ECO:0000256" key="5">
    <source>
        <dbReference type="PROSITE-ProRule" id="PRU00283"/>
    </source>
</evidence>
<protein>
    <submittedName>
        <fullName evidence="7">Si:ch211-257p13.3</fullName>
    </submittedName>
</protein>
<evidence type="ECO:0000256" key="2">
    <source>
        <dbReference type="ARBA" id="ARBA00022741"/>
    </source>
</evidence>
<dbReference type="SMART" id="SM00129">
    <property type="entry name" value="KISc"/>
    <property type="match status" value="1"/>
</dbReference>
<dbReference type="Pfam" id="PF00225">
    <property type="entry name" value="Kinesin"/>
    <property type="match status" value="1"/>
</dbReference>
<organism evidence="7 8">
    <name type="scientific">Sinocyclocheilus grahami</name>
    <name type="common">Dianchi golden-line fish</name>
    <name type="synonym">Barbus grahami</name>
    <dbReference type="NCBI Taxonomy" id="75366"/>
    <lineage>
        <taxon>Eukaryota</taxon>
        <taxon>Metazoa</taxon>
        <taxon>Chordata</taxon>
        <taxon>Craniata</taxon>
        <taxon>Vertebrata</taxon>
        <taxon>Euteleostomi</taxon>
        <taxon>Actinopterygii</taxon>
        <taxon>Neopterygii</taxon>
        <taxon>Teleostei</taxon>
        <taxon>Ostariophysi</taxon>
        <taxon>Cypriniformes</taxon>
        <taxon>Cyprinidae</taxon>
        <taxon>Cyprininae</taxon>
        <taxon>Sinocyclocheilus</taxon>
    </lineage>
</organism>
<keyword evidence="4" id="KW-0963">Cytoplasm</keyword>
<proteinExistence type="inferred from homology"/>
<dbReference type="OMA" id="CLCVESP"/>
<keyword evidence="3 5" id="KW-0067">ATP-binding</keyword>
<evidence type="ECO:0000313" key="8">
    <source>
        <dbReference type="Proteomes" id="UP000472262"/>
    </source>
</evidence>
<keyword evidence="8" id="KW-1185">Reference proteome</keyword>
<dbReference type="InterPro" id="IPR027417">
    <property type="entry name" value="P-loop_NTPase"/>
</dbReference>
<dbReference type="InterPro" id="IPR001752">
    <property type="entry name" value="Kinesin_motor_dom"/>
</dbReference>
<dbReference type="PROSITE" id="PS50067">
    <property type="entry name" value="KINESIN_MOTOR_2"/>
    <property type="match status" value="1"/>
</dbReference>
<dbReference type="GO" id="GO:0007018">
    <property type="term" value="P:microtubule-based movement"/>
    <property type="evidence" value="ECO:0007669"/>
    <property type="project" value="InterPro"/>
</dbReference>
<accession>A0A672LPG9</accession>
<dbReference type="InterPro" id="IPR027640">
    <property type="entry name" value="Kinesin-like_fam"/>
</dbReference>
<evidence type="ECO:0000256" key="1">
    <source>
        <dbReference type="ARBA" id="ARBA00004245"/>
    </source>
</evidence>
<keyword evidence="2 5" id="KW-0547">Nucleotide-binding</keyword>
<dbReference type="GO" id="GO:0005524">
    <property type="term" value="F:ATP binding"/>
    <property type="evidence" value="ECO:0007669"/>
    <property type="project" value="UniProtKB-UniRule"/>
</dbReference>
<dbReference type="AlphaFoldDB" id="A0A672LPG9"/>
<evidence type="ECO:0000256" key="3">
    <source>
        <dbReference type="ARBA" id="ARBA00022840"/>
    </source>
</evidence>
<dbReference type="Gene3D" id="3.40.850.10">
    <property type="entry name" value="Kinesin motor domain"/>
    <property type="match status" value="1"/>
</dbReference>